<evidence type="ECO:0000256" key="2">
    <source>
        <dbReference type="ARBA" id="ARBA00022692"/>
    </source>
</evidence>
<evidence type="ECO:0000256" key="3">
    <source>
        <dbReference type="ARBA" id="ARBA00022989"/>
    </source>
</evidence>
<evidence type="ECO:0000313" key="7">
    <source>
        <dbReference type="Proteomes" id="UP001501920"/>
    </source>
</evidence>
<organism evidence="6 7">
    <name type="scientific">Pygocentrus nattereri</name>
    <name type="common">Red-bellied piranha</name>
    <dbReference type="NCBI Taxonomy" id="42514"/>
    <lineage>
        <taxon>Eukaryota</taxon>
        <taxon>Metazoa</taxon>
        <taxon>Chordata</taxon>
        <taxon>Craniata</taxon>
        <taxon>Vertebrata</taxon>
        <taxon>Euteleostomi</taxon>
        <taxon>Actinopterygii</taxon>
        <taxon>Neopterygii</taxon>
        <taxon>Teleostei</taxon>
        <taxon>Ostariophysi</taxon>
        <taxon>Characiformes</taxon>
        <taxon>Characoidei</taxon>
        <taxon>Pygocentrus</taxon>
    </lineage>
</organism>
<dbReference type="AlphaFoldDB" id="A0A3B4BKT9"/>
<reference evidence="6" key="2">
    <citation type="submission" date="2025-08" db="UniProtKB">
        <authorList>
            <consortium name="Ensembl"/>
        </authorList>
    </citation>
    <scope>IDENTIFICATION</scope>
</reference>
<evidence type="ECO:0008006" key="8">
    <source>
        <dbReference type="Google" id="ProtNLM"/>
    </source>
</evidence>
<evidence type="ECO:0000256" key="5">
    <source>
        <dbReference type="SAM" id="Phobius"/>
    </source>
</evidence>
<sequence>MVKVGFSCMRSALCALNVVYMMVGVLLIGVAAWKKGFALVASSNIISGVVALAVVLLLISMLGLIGTLRHHQILLFFYMVILLVVFLFQFSVSCSCLAFSAEQQENVLCSSWETMDGDARKTLEQHMDCCGLINSPEKRDEFSMDASLCTAACKVKGICFKCGDLLLQDGGEALKILGGVGLFFSFSELLGVWLVLRYRKQKDPQTSPDAF</sequence>
<proteinExistence type="predicted"/>
<gene>
    <name evidence="6" type="primary">TSPAN31</name>
</gene>
<accession>A0A3B4BKT9</accession>
<dbReference type="GeneTree" id="ENSGT00940000160351"/>
<dbReference type="STRING" id="42514.ENSPNAP00000000417"/>
<dbReference type="Pfam" id="PF00335">
    <property type="entry name" value="Tetraspanin"/>
    <property type="match status" value="1"/>
</dbReference>
<evidence type="ECO:0000256" key="1">
    <source>
        <dbReference type="ARBA" id="ARBA00004141"/>
    </source>
</evidence>
<comment type="subcellular location">
    <subcellularLocation>
        <location evidence="1">Membrane</location>
        <topology evidence="1">Multi-pass membrane protein</topology>
    </subcellularLocation>
</comment>
<feature type="transmembrane region" description="Helical" evidence="5">
    <location>
        <begin position="75"/>
        <end position="101"/>
    </location>
</feature>
<feature type="transmembrane region" description="Helical" evidence="5">
    <location>
        <begin position="45"/>
        <end position="68"/>
    </location>
</feature>
<feature type="transmembrane region" description="Helical" evidence="5">
    <location>
        <begin position="176"/>
        <end position="196"/>
    </location>
</feature>
<feature type="transmembrane region" description="Helical" evidence="5">
    <location>
        <begin position="12"/>
        <end position="33"/>
    </location>
</feature>
<dbReference type="Ensembl" id="ENSPNAT00000013895.2">
    <property type="protein sequence ID" value="ENSPNAP00000000417.2"/>
    <property type="gene ID" value="ENSPNAG00000000233.2"/>
</dbReference>
<keyword evidence="7" id="KW-1185">Reference proteome</keyword>
<keyword evidence="3 5" id="KW-1133">Transmembrane helix</keyword>
<name>A0A3B4BKT9_PYGNA</name>
<dbReference type="InterPro" id="IPR018499">
    <property type="entry name" value="Tetraspanin/Peripherin"/>
</dbReference>
<dbReference type="PRINTS" id="PR00259">
    <property type="entry name" value="TMFOUR"/>
</dbReference>
<dbReference type="OMA" id="WEMMSDE"/>
<keyword evidence="4 5" id="KW-0472">Membrane</keyword>
<dbReference type="Proteomes" id="UP001501920">
    <property type="component" value="Chromosome 21"/>
</dbReference>
<evidence type="ECO:0000256" key="4">
    <source>
        <dbReference type="ARBA" id="ARBA00023136"/>
    </source>
</evidence>
<evidence type="ECO:0000313" key="6">
    <source>
        <dbReference type="Ensembl" id="ENSPNAP00000000417.2"/>
    </source>
</evidence>
<protein>
    <recommendedName>
        <fullName evidence="8">Tetraspanin 31</fullName>
    </recommendedName>
</protein>
<reference evidence="6" key="3">
    <citation type="submission" date="2025-09" db="UniProtKB">
        <authorList>
            <consortium name="Ensembl"/>
        </authorList>
    </citation>
    <scope>IDENTIFICATION</scope>
</reference>
<keyword evidence="2 5" id="KW-0812">Transmembrane</keyword>
<dbReference type="GO" id="GO:0016020">
    <property type="term" value="C:membrane"/>
    <property type="evidence" value="ECO:0007669"/>
    <property type="project" value="UniProtKB-SubCell"/>
</dbReference>
<reference evidence="6 7" key="1">
    <citation type="submission" date="2020-10" db="EMBL/GenBank/DDBJ databases">
        <title>Pygocentrus nattereri (red-bellied piranha) genome, fPygNat1, primary haplotype.</title>
        <authorList>
            <person name="Myers G."/>
            <person name="Meyer A."/>
            <person name="Karagic N."/>
            <person name="Pippel M."/>
            <person name="Winkler S."/>
            <person name="Tracey A."/>
            <person name="Wood J."/>
            <person name="Formenti G."/>
            <person name="Howe K."/>
            <person name="Fedrigo O."/>
            <person name="Jarvis E.D."/>
        </authorList>
    </citation>
    <scope>NUCLEOTIDE SEQUENCE [LARGE SCALE GENOMIC DNA]</scope>
</reference>